<keyword evidence="2" id="KW-0547">Nucleotide-binding</keyword>
<evidence type="ECO:0000256" key="3">
    <source>
        <dbReference type="ARBA" id="ARBA00022806"/>
    </source>
</evidence>
<dbReference type="GO" id="GO:0005524">
    <property type="term" value="F:ATP binding"/>
    <property type="evidence" value="ECO:0007669"/>
    <property type="project" value="UniProtKB-KW"/>
</dbReference>
<comment type="subcellular location">
    <subcellularLocation>
        <location evidence="1">Nucleus</location>
    </subcellularLocation>
</comment>
<dbReference type="InParanoid" id="A0A3Q7HSE1"/>
<keyword evidence="4" id="KW-0067">ATP-binding</keyword>
<protein>
    <recommendedName>
        <fullName evidence="8">SNF2 N-terminal domain-containing protein</fullName>
    </recommendedName>
</protein>
<organism evidence="6">
    <name type="scientific">Solanum lycopersicum</name>
    <name type="common">Tomato</name>
    <name type="synonym">Lycopersicon esculentum</name>
    <dbReference type="NCBI Taxonomy" id="4081"/>
    <lineage>
        <taxon>Eukaryota</taxon>
        <taxon>Viridiplantae</taxon>
        <taxon>Streptophyta</taxon>
        <taxon>Embryophyta</taxon>
        <taxon>Tracheophyta</taxon>
        <taxon>Spermatophyta</taxon>
        <taxon>Magnoliopsida</taxon>
        <taxon>eudicotyledons</taxon>
        <taxon>Gunneridae</taxon>
        <taxon>Pentapetalae</taxon>
        <taxon>asterids</taxon>
        <taxon>lamiids</taxon>
        <taxon>Solanales</taxon>
        <taxon>Solanaceae</taxon>
        <taxon>Solanoideae</taxon>
        <taxon>Solaneae</taxon>
        <taxon>Solanum</taxon>
        <taxon>Solanum subgen. Lycopersicon</taxon>
    </lineage>
</organism>
<evidence type="ECO:0000256" key="4">
    <source>
        <dbReference type="ARBA" id="ARBA00022840"/>
    </source>
</evidence>
<evidence type="ECO:0000313" key="7">
    <source>
        <dbReference type="Proteomes" id="UP000004994"/>
    </source>
</evidence>
<evidence type="ECO:0008006" key="8">
    <source>
        <dbReference type="Google" id="ProtNLM"/>
    </source>
</evidence>
<keyword evidence="5" id="KW-0539">Nucleus</keyword>
<accession>A0A3Q7HSE1</accession>
<evidence type="ECO:0000256" key="2">
    <source>
        <dbReference type="ARBA" id="ARBA00022741"/>
    </source>
</evidence>
<dbReference type="AlphaFoldDB" id="A0A3Q7HSE1"/>
<dbReference type="STRING" id="4081.A0A3Q7HSE1"/>
<dbReference type="PANTHER" id="PTHR45821">
    <property type="entry name" value="SNF2 DOMAIN-CONTAINING PROTEIN CLASSY 2-RELATED"/>
    <property type="match status" value="1"/>
</dbReference>
<dbReference type="GO" id="GO:0004386">
    <property type="term" value="F:helicase activity"/>
    <property type="evidence" value="ECO:0007669"/>
    <property type="project" value="UniProtKB-KW"/>
</dbReference>
<dbReference type="GO" id="GO:0005634">
    <property type="term" value="C:nucleus"/>
    <property type="evidence" value="ECO:0007669"/>
    <property type="project" value="UniProtKB-SubCell"/>
</dbReference>
<evidence type="ECO:0000256" key="5">
    <source>
        <dbReference type="ARBA" id="ARBA00023242"/>
    </source>
</evidence>
<evidence type="ECO:0000313" key="6">
    <source>
        <dbReference type="EnsemblPlants" id="Solyc08g077660.1.1.1"/>
    </source>
</evidence>
<dbReference type="EnsemblPlants" id="Solyc08g077660.1.1">
    <property type="protein sequence ID" value="Solyc08g077660.1.1.1"/>
    <property type="gene ID" value="Solyc08g077660.1"/>
</dbReference>
<dbReference type="PaxDb" id="4081-Solyc08g077660.1.1"/>
<name>A0A3Q7HSE1_SOLLC</name>
<dbReference type="Gramene" id="Solyc08g077660.1.1">
    <property type="protein sequence ID" value="Solyc08g077660.1.1.1"/>
    <property type="gene ID" value="Solyc08g077660.1"/>
</dbReference>
<keyword evidence="7" id="KW-1185">Reference proteome</keyword>
<keyword evidence="3" id="KW-0378">Hydrolase</keyword>
<dbReference type="PANTHER" id="PTHR45821:SF22">
    <property type="entry name" value="ATP-DEPENDENT HELICASE"/>
    <property type="match status" value="1"/>
</dbReference>
<dbReference type="GO" id="GO:0080188">
    <property type="term" value="P:gene silencing by siRNA-directed DNA methylation"/>
    <property type="evidence" value="ECO:0007669"/>
    <property type="project" value="InterPro"/>
</dbReference>
<reference evidence="6" key="1">
    <citation type="journal article" date="2012" name="Nature">
        <title>The tomato genome sequence provides insights into fleshy fruit evolution.</title>
        <authorList>
            <consortium name="Tomato Genome Consortium"/>
        </authorList>
    </citation>
    <scope>NUCLEOTIDE SEQUENCE [LARGE SCALE GENOMIC DNA]</scope>
    <source>
        <strain evidence="6">cv. Heinz 1706</strain>
    </source>
</reference>
<proteinExistence type="predicted"/>
<reference evidence="6" key="2">
    <citation type="submission" date="2019-01" db="UniProtKB">
        <authorList>
            <consortium name="EnsemblPlants"/>
        </authorList>
    </citation>
    <scope>IDENTIFICATION</scope>
    <source>
        <strain evidence="6">cv. Heinz 1706</strain>
    </source>
</reference>
<dbReference type="InterPro" id="IPR044567">
    <property type="entry name" value="CLSY/DRD1"/>
</dbReference>
<sequence length="84" mass="9702">MLSLISVQPSLVANKKEFSDLESQLSERRYRLDPDIGVKTKFVVELIKLCDGPKDRVIIFSQLLEPLKLIKEQLISLFGWTLDR</sequence>
<dbReference type="Proteomes" id="UP000004994">
    <property type="component" value="Chromosome 8"/>
</dbReference>
<keyword evidence="3" id="KW-0347">Helicase</keyword>
<evidence type="ECO:0000256" key="1">
    <source>
        <dbReference type="ARBA" id="ARBA00004123"/>
    </source>
</evidence>